<dbReference type="EMBL" id="JBHSMF010000002">
    <property type="protein sequence ID" value="MFC5496114.1"/>
    <property type="molecule type" value="Genomic_DNA"/>
</dbReference>
<name>A0ABW0N858_9BURK</name>
<organism evidence="2 3">
    <name type="scientific">Caenimonas terrae</name>
    <dbReference type="NCBI Taxonomy" id="696074"/>
    <lineage>
        <taxon>Bacteria</taxon>
        <taxon>Pseudomonadati</taxon>
        <taxon>Pseudomonadota</taxon>
        <taxon>Betaproteobacteria</taxon>
        <taxon>Burkholderiales</taxon>
        <taxon>Comamonadaceae</taxon>
        <taxon>Caenimonas</taxon>
    </lineage>
</organism>
<feature type="region of interest" description="Disordered" evidence="1">
    <location>
        <begin position="1"/>
        <end position="21"/>
    </location>
</feature>
<dbReference type="RefSeq" id="WP_376848146.1">
    <property type="nucleotide sequence ID" value="NZ_JBHSMF010000002.1"/>
</dbReference>
<sequence length="216" mass="23766">MAVRSPPTPRIKSHWFKPGQGQSAQQQASAAAFTAWRLARHMLDRMRHAGFDIDIGPPYFAFLREVLGFLVVLADRIAHARLAPAQREAFTVAMARHLARILQDSEDDLLGLPPAGQPSHADSFIDLVNELSAHYADFGPDPTVAADDAGFHPGFAFVRYLGCRLEPVLPAKDHRWVLEQVMAAEAPDAVTLMQRALRDLFDPAPRTARRAGVSGD</sequence>
<accession>A0ABW0N858</accession>
<evidence type="ECO:0000313" key="2">
    <source>
        <dbReference type="EMBL" id="MFC5496114.1"/>
    </source>
</evidence>
<dbReference type="Proteomes" id="UP001596037">
    <property type="component" value="Unassembled WGS sequence"/>
</dbReference>
<comment type="caution">
    <text evidence="2">The sequence shown here is derived from an EMBL/GenBank/DDBJ whole genome shotgun (WGS) entry which is preliminary data.</text>
</comment>
<evidence type="ECO:0000313" key="3">
    <source>
        <dbReference type="Proteomes" id="UP001596037"/>
    </source>
</evidence>
<gene>
    <name evidence="2" type="ORF">ACFPOE_01085</name>
</gene>
<reference evidence="3" key="1">
    <citation type="journal article" date="2019" name="Int. J. Syst. Evol. Microbiol.">
        <title>The Global Catalogue of Microorganisms (GCM) 10K type strain sequencing project: providing services to taxonomists for standard genome sequencing and annotation.</title>
        <authorList>
            <consortium name="The Broad Institute Genomics Platform"/>
            <consortium name="The Broad Institute Genome Sequencing Center for Infectious Disease"/>
            <person name="Wu L."/>
            <person name="Ma J."/>
        </authorList>
    </citation>
    <scope>NUCLEOTIDE SEQUENCE [LARGE SCALE GENOMIC DNA]</scope>
    <source>
        <strain evidence="3">CCUG 57401</strain>
    </source>
</reference>
<protein>
    <submittedName>
        <fullName evidence="2">Uncharacterized protein</fullName>
    </submittedName>
</protein>
<evidence type="ECO:0000256" key="1">
    <source>
        <dbReference type="SAM" id="MobiDB-lite"/>
    </source>
</evidence>
<keyword evidence="3" id="KW-1185">Reference proteome</keyword>
<proteinExistence type="predicted"/>